<evidence type="ECO:0000256" key="2">
    <source>
        <dbReference type="ARBA" id="ARBA00022723"/>
    </source>
</evidence>
<dbReference type="InterPro" id="IPR002328">
    <property type="entry name" value="ADH_Zn_CS"/>
</dbReference>
<dbReference type="InterPro" id="IPR013149">
    <property type="entry name" value="ADH-like_C"/>
</dbReference>
<dbReference type="Pfam" id="PF00107">
    <property type="entry name" value="ADH_zinc_N"/>
    <property type="match status" value="1"/>
</dbReference>
<dbReference type="Gene3D" id="3.40.50.720">
    <property type="entry name" value="NAD(P)-binding Rossmann-like Domain"/>
    <property type="match status" value="1"/>
</dbReference>
<dbReference type="RefSeq" id="WP_268917159.1">
    <property type="nucleotide sequence ID" value="NZ_JAPTMY010000010.1"/>
</dbReference>
<reference evidence="8" key="1">
    <citation type="submission" date="2022-10" db="EMBL/GenBank/DDBJ databases">
        <title>Genome sequence of Actinomyces israelii ATCC 10048.</title>
        <authorList>
            <person name="Watt R.M."/>
            <person name="Tong W.M."/>
        </authorList>
    </citation>
    <scope>NUCLEOTIDE SEQUENCE</scope>
    <source>
        <strain evidence="8">ATCC 10048</strain>
    </source>
</reference>
<dbReference type="PROSITE" id="PS00059">
    <property type="entry name" value="ADH_ZINC"/>
    <property type="match status" value="1"/>
</dbReference>
<dbReference type="Gene3D" id="3.90.180.10">
    <property type="entry name" value="Medium-chain alcohol dehydrogenases, catalytic domain"/>
    <property type="match status" value="1"/>
</dbReference>
<comment type="cofactor">
    <cofactor evidence="1 5">
        <name>Zn(2+)</name>
        <dbReference type="ChEBI" id="CHEBI:29105"/>
    </cofactor>
</comment>
<dbReference type="SUPFAM" id="SSF50129">
    <property type="entry name" value="GroES-like"/>
    <property type="match status" value="1"/>
</dbReference>
<evidence type="ECO:0000259" key="6">
    <source>
        <dbReference type="Pfam" id="PF00107"/>
    </source>
</evidence>
<dbReference type="EMBL" id="JAPTMY010000010">
    <property type="protein sequence ID" value="MCZ0857608.1"/>
    <property type="molecule type" value="Genomic_DNA"/>
</dbReference>
<keyword evidence="4" id="KW-0560">Oxidoreductase</keyword>
<sequence>MTVAVAYCGICGSDFPRYFDGGVHSFPQVLGHEFSGVVVALGEGVAGVALGTRVAVAPLSPCHSCEACAAGHYSLCPRYTFIGSRRQGALATYVNAPAANLVPLPDGMRLRDAALVEPLTVAIHGLERADYTGVDRAAVFGAGVIGLLAIQTLKARGVRHVTAIDVQPDKLDLARRLGADEAVPGSDLAARLAARSAAPGVCLETAGHPVTQVQAVQTVARGGQVVYIGTCTRPVAFEAEQFELILRGELGVTGSWMSYSAPFPGHEWTQAVELLASGAIDADAVVSREFPLDSGAVAFDAVRGGRGALLKVLYAVGGENAGAADLDGIR</sequence>
<evidence type="ECO:0000313" key="9">
    <source>
        <dbReference type="Proteomes" id="UP001072034"/>
    </source>
</evidence>
<dbReference type="InterPro" id="IPR011032">
    <property type="entry name" value="GroES-like_sf"/>
</dbReference>
<organism evidence="8 9">
    <name type="scientific">Actinomyces israelii</name>
    <dbReference type="NCBI Taxonomy" id="1659"/>
    <lineage>
        <taxon>Bacteria</taxon>
        <taxon>Bacillati</taxon>
        <taxon>Actinomycetota</taxon>
        <taxon>Actinomycetes</taxon>
        <taxon>Actinomycetales</taxon>
        <taxon>Actinomycetaceae</taxon>
        <taxon>Actinomyces</taxon>
    </lineage>
</organism>
<dbReference type="InterPro" id="IPR013154">
    <property type="entry name" value="ADH-like_N"/>
</dbReference>
<dbReference type="Proteomes" id="UP001072034">
    <property type="component" value="Unassembled WGS sequence"/>
</dbReference>
<comment type="caution">
    <text evidence="8">The sequence shown here is derived from an EMBL/GenBank/DDBJ whole genome shotgun (WGS) entry which is preliminary data.</text>
</comment>
<evidence type="ECO:0000256" key="4">
    <source>
        <dbReference type="ARBA" id="ARBA00023002"/>
    </source>
</evidence>
<proteinExistence type="inferred from homology"/>
<protein>
    <submittedName>
        <fullName evidence="8">Galactitol-1-phosphate 5-dehydrogenase</fullName>
    </submittedName>
</protein>
<comment type="similarity">
    <text evidence="5">Belongs to the zinc-containing alcohol dehydrogenase family.</text>
</comment>
<evidence type="ECO:0000256" key="1">
    <source>
        <dbReference type="ARBA" id="ARBA00001947"/>
    </source>
</evidence>
<name>A0ABT4I798_9ACTO</name>
<dbReference type="CDD" id="cd08236">
    <property type="entry name" value="sugar_DH"/>
    <property type="match status" value="1"/>
</dbReference>
<feature type="domain" description="Alcohol dehydrogenase-like N-terminal" evidence="7">
    <location>
        <begin position="2"/>
        <end position="106"/>
    </location>
</feature>
<dbReference type="Pfam" id="PF08240">
    <property type="entry name" value="ADH_N"/>
    <property type="match status" value="1"/>
</dbReference>
<dbReference type="PANTHER" id="PTHR43401">
    <property type="entry name" value="L-THREONINE 3-DEHYDROGENASE"/>
    <property type="match status" value="1"/>
</dbReference>
<evidence type="ECO:0000256" key="5">
    <source>
        <dbReference type="RuleBase" id="RU361277"/>
    </source>
</evidence>
<evidence type="ECO:0000256" key="3">
    <source>
        <dbReference type="ARBA" id="ARBA00022833"/>
    </source>
</evidence>
<evidence type="ECO:0000259" key="7">
    <source>
        <dbReference type="Pfam" id="PF08240"/>
    </source>
</evidence>
<dbReference type="PANTHER" id="PTHR43401:SF2">
    <property type="entry name" value="L-THREONINE 3-DEHYDROGENASE"/>
    <property type="match status" value="1"/>
</dbReference>
<evidence type="ECO:0000313" key="8">
    <source>
        <dbReference type="EMBL" id="MCZ0857608.1"/>
    </source>
</evidence>
<dbReference type="InterPro" id="IPR036291">
    <property type="entry name" value="NAD(P)-bd_dom_sf"/>
</dbReference>
<keyword evidence="9" id="KW-1185">Reference proteome</keyword>
<keyword evidence="2 5" id="KW-0479">Metal-binding</keyword>
<dbReference type="InterPro" id="IPR050129">
    <property type="entry name" value="Zn_alcohol_dh"/>
</dbReference>
<dbReference type="SUPFAM" id="SSF51735">
    <property type="entry name" value="NAD(P)-binding Rossmann-fold domains"/>
    <property type="match status" value="1"/>
</dbReference>
<accession>A0ABT4I798</accession>
<keyword evidence="3 5" id="KW-0862">Zinc</keyword>
<feature type="domain" description="Alcohol dehydrogenase-like C-terminal" evidence="6">
    <location>
        <begin position="145"/>
        <end position="276"/>
    </location>
</feature>
<gene>
    <name evidence="8" type="ORF">OHJ16_06075</name>
</gene>